<dbReference type="EMBL" id="CP144748">
    <property type="protein sequence ID" value="WVZ71154.1"/>
    <property type="molecule type" value="Genomic_DNA"/>
</dbReference>
<sequence>MSFLAWNCRGSNGSLMSHRPTMLHLSRLAYSTNAQAKLEAFGCYGREIIQIMNNMRSDASPGPDGLNAAFYKASWSWIADDVINLIQISTLRVIFLKATQQEAVTINEVLQNFCALSGRTPKWNKSAILFSKKVKCLVDASIPPEGQQ</sequence>
<evidence type="ECO:0000313" key="1">
    <source>
        <dbReference type="EMBL" id="WVZ71154.1"/>
    </source>
</evidence>
<evidence type="ECO:0000313" key="2">
    <source>
        <dbReference type="Proteomes" id="UP001341281"/>
    </source>
</evidence>
<evidence type="ECO:0008006" key="3">
    <source>
        <dbReference type="Google" id="ProtNLM"/>
    </source>
</evidence>
<accession>A0AAQ3TG59</accession>
<reference evidence="1 2" key="1">
    <citation type="submission" date="2024-02" db="EMBL/GenBank/DDBJ databases">
        <title>High-quality chromosome-scale genome assembly of Pensacola bahiagrass (Paspalum notatum Flugge var. saurae).</title>
        <authorList>
            <person name="Vega J.M."/>
            <person name="Podio M."/>
            <person name="Orjuela J."/>
            <person name="Siena L.A."/>
            <person name="Pessino S.C."/>
            <person name="Combes M.C."/>
            <person name="Mariac C."/>
            <person name="Albertini E."/>
            <person name="Pupilli F."/>
            <person name="Ortiz J.P.A."/>
            <person name="Leblanc O."/>
        </authorList>
    </citation>
    <scope>NUCLEOTIDE SEQUENCE [LARGE SCALE GENOMIC DNA]</scope>
    <source>
        <strain evidence="1">R1</strain>
        <tissue evidence="1">Leaf</tissue>
    </source>
</reference>
<protein>
    <recommendedName>
        <fullName evidence="3">Reverse transcriptase</fullName>
    </recommendedName>
</protein>
<dbReference type="AlphaFoldDB" id="A0AAQ3TG59"/>
<organism evidence="1 2">
    <name type="scientific">Paspalum notatum var. saurae</name>
    <dbReference type="NCBI Taxonomy" id="547442"/>
    <lineage>
        <taxon>Eukaryota</taxon>
        <taxon>Viridiplantae</taxon>
        <taxon>Streptophyta</taxon>
        <taxon>Embryophyta</taxon>
        <taxon>Tracheophyta</taxon>
        <taxon>Spermatophyta</taxon>
        <taxon>Magnoliopsida</taxon>
        <taxon>Liliopsida</taxon>
        <taxon>Poales</taxon>
        <taxon>Poaceae</taxon>
        <taxon>PACMAD clade</taxon>
        <taxon>Panicoideae</taxon>
        <taxon>Andropogonodae</taxon>
        <taxon>Paspaleae</taxon>
        <taxon>Paspalinae</taxon>
        <taxon>Paspalum</taxon>
    </lineage>
</organism>
<name>A0AAQ3TG59_PASNO</name>
<dbReference type="Proteomes" id="UP001341281">
    <property type="component" value="Chromosome 04"/>
</dbReference>
<proteinExistence type="predicted"/>
<keyword evidence="2" id="KW-1185">Reference proteome</keyword>
<gene>
    <name evidence="1" type="ORF">U9M48_019773</name>
</gene>